<name>A0A9N8YQY1_9GLOM</name>
<feature type="compositionally biased region" description="Acidic residues" evidence="1">
    <location>
        <begin position="223"/>
        <end position="233"/>
    </location>
</feature>
<dbReference type="EMBL" id="CAJVPL010000123">
    <property type="protein sequence ID" value="CAG8450443.1"/>
    <property type="molecule type" value="Genomic_DNA"/>
</dbReference>
<evidence type="ECO:0000256" key="1">
    <source>
        <dbReference type="SAM" id="MobiDB-lite"/>
    </source>
</evidence>
<feature type="compositionally biased region" description="Low complexity" evidence="1">
    <location>
        <begin position="255"/>
        <end position="266"/>
    </location>
</feature>
<dbReference type="OrthoDB" id="10500018at2759"/>
<feature type="compositionally biased region" description="Polar residues" evidence="1">
    <location>
        <begin position="240"/>
        <end position="254"/>
    </location>
</feature>
<comment type="caution">
    <text evidence="2">The sequence shown here is derived from an EMBL/GenBank/DDBJ whole genome shotgun (WGS) entry which is preliminary data.</text>
</comment>
<sequence>MVLHRRIRDEDDDEDEDLSNVNTGDNINTKNNLSNATNDKNINNKKIDKSDRTHAKKNYNDINGLNNDIAPLPPRKTYDLASPTKISSIISASSRITTIGDRNPGAATKSKVIVANKRRTAPKIDDTERTLNLHKFLLENGVLLNFGDDDTENLQNLVEKFYKPAFSNHYPDVTYRDAIIRVEDVCHKRHMHDRLTIIQEEWMKVNFSDKEDNDDNDKSEKNYDDDDDGEKEENDGRHSPLSQLNEQHNQSDAENSITNYNSNSTTSKDEEDFLRSVEEDQRMMLVEIEENLMAMDQS</sequence>
<dbReference type="Proteomes" id="UP000789831">
    <property type="component" value="Unassembled WGS sequence"/>
</dbReference>
<feature type="region of interest" description="Disordered" evidence="1">
    <location>
        <begin position="208"/>
        <end position="277"/>
    </location>
</feature>
<protein>
    <submittedName>
        <fullName evidence="2">783_t:CDS:1</fullName>
    </submittedName>
</protein>
<gene>
    <name evidence="2" type="ORF">AGERDE_LOCUS1698</name>
</gene>
<evidence type="ECO:0000313" key="3">
    <source>
        <dbReference type="Proteomes" id="UP000789831"/>
    </source>
</evidence>
<proteinExistence type="predicted"/>
<feature type="compositionally biased region" description="Basic and acidic residues" evidence="1">
    <location>
        <begin position="208"/>
        <end position="222"/>
    </location>
</feature>
<feature type="region of interest" description="Disordered" evidence="1">
    <location>
        <begin position="1"/>
        <end position="59"/>
    </location>
</feature>
<feature type="compositionally biased region" description="Polar residues" evidence="1">
    <location>
        <begin position="19"/>
        <end position="37"/>
    </location>
</feature>
<dbReference type="AlphaFoldDB" id="A0A9N8YQY1"/>
<reference evidence="2" key="1">
    <citation type="submission" date="2021-06" db="EMBL/GenBank/DDBJ databases">
        <authorList>
            <person name="Kallberg Y."/>
            <person name="Tangrot J."/>
            <person name="Rosling A."/>
        </authorList>
    </citation>
    <scope>NUCLEOTIDE SEQUENCE</scope>
    <source>
        <strain evidence="2">MT106</strain>
    </source>
</reference>
<organism evidence="2 3">
    <name type="scientific">Ambispora gerdemannii</name>
    <dbReference type="NCBI Taxonomy" id="144530"/>
    <lineage>
        <taxon>Eukaryota</taxon>
        <taxon>Fungi</taxon>
        <taxon>Fungi incertae sedis</taxon>
        <taxon>Mucoromycota</taxon>
        <taxon>Glomeromycotina</taxon>
        <taxon>Glomeromycetes</taxon>
        <taxon>Archaeosporales</taxon>
        <taxon>Ambisporaceae</taxon>
        <taxon>Ambispora</taxon>
    </lineage>
</organism>
<evidence type="ECO:0000313" key="2">
    <source>
        <dbReference type="EMBL" id="CAG8450443.1"/>
    </source>
</evidence>
<keyword evidence="3" id="KW-1185">Reference proteome</keyword>
<accession>A0A9N8YQY1</accession>